<dbReference type="EMBL" id="JAWRVI010000040">
    <property type="protein sequence ID" value="KAK4086490.1"/>
    <property type="molecule type" value="Genomic_DNA"/>
</dbReference>
<evidence type="ECO:0000313" key="5">
    <source>
        <dbReference type="Proteomes" id="UP000245956"/>
    </source>
</evidence>
<evidence type="ECO:0000256" key="2">
    <source>
        <dbReference type="SAM" id="Phobius"/>
    </source>
</evidence>
<feature type="compositionally biased region" description="Polar residues" evidence="1">
    <location>
        <begin position="1"/>
        <end position="15"/>
    </location>
</feature>
<gene>
    <name evidence="4" type="ORF">PCL_06077</name>
    <name evidence="3" type="ORF">Purlil1_9106</name>
</gene>
<evidence type="ECO:0000313" key="4">
    <source>
        <dbReference type="EMBL" id="PWI75419.1"/>
    </source>
</evidence>
<reference evidence="3" key="3">
    <citation type="submission" date="2023-11" db="EMBL/GenBank/DDBJ databases">
        <authorList>
            <person name="Beijen E."/>
            <person name="Ohm R.A."/>
        </authorList>
    </citation>
    <scope>NUCLEOTIDE SEQUENCE</scope>
    <source>
        <strain evidence="3">CBS 150709</strain>
    </source>
</reference>
<reference evidence="4" key="1">
    <citation type="submission" date="2015-05" db="EMBL/GenBank/DDBJ databases">
        <authorList>
            <person name="Wang D.B."/>
            <person name="Wang M."/>
        </authorList>
    </citation>
    <scope>NUCLEOTIDE SEQUENCE</scope>
    <source>
        <strain evidence="4">36-1</strain>
    </source>
</reference>
<dbReference type="Proteomes" id="UP000245956">
    <property type="component" value="Unassembled WGS sequence"/>
</dbReference>
<protein>
    <submittedName>
        <fullName evidence="4">Uncharacterized protein</fullName>
    </submittedName>
</protein>
<keyword evidence="6" id="KW-1185">Reference proteome</keyword>
<evidence type="ECO:0000256" key="1">
    <source>
        <dbReference type="SAM" id="MobiDB-lite"/>
    </source>
</evidence>
<keyword evidence="2" id="KW-0812">Transmembrane</keyword>
<accession>A0A2U3ELN4</accession>
<feature type="transmembrane region" description="Helical" evidence="2">
    <location>
        <begin position="349"/>
        <end position="370"/>
    </location>
</feature>
<sequence length="376" mass="39240">MQTRFSGLEPRQSSRGKTGGTGEGLETGSRFDSHQSNRHPKSRRTLPPSAWPRLFEGETLVLENPRHDVGSRLKLPIGICTMPRRRGGSSGAARLTIAGAWLESHSSVEKHGVVNGWGRWVCTVGVDASSGSLTFSCHAVGVSICWRNQPSIYGIARERALGGKFPMLRAVLRAVLAVRSPYGTESLERMTRARRCSGTRAAPVEVVVSRGDGVCVSSGLVGYGAVAAERWPKVVGQASSRSVLLGEAGQGGGTRGGAVLLSGPMRLRGPSTGAYGAGSGAWLWQQAPPAVVHGNSHWNPSCVLPAAHIPRPTPDPSSGSLSGRGLPVLGVGAASQSARGVRRRQVSMVHGHGGVVALAVGLVGGGWALIESKVPF</sequence>
<evidence type="ECO:0000313" key="3">
    <source>
        <dbReference type="EMBL" id="KAK4086490.1"/>
    </source>
</evidence>
<keyword evidence="2" id="KW-0472">Membrane</keyword>
<dbReference type="AlphaFoldDB" id="A0A2U3ELN4"/>
<dbReference type="EMBL" id="LCWV01000002">
    <property type="protein sequence ID" value="PWI75419.1"/>
    <property type="molecule type" value="Genomic_DNA"/>
</dbReference>
<dbReference type="Proteomes" id="UP001287286">
    <property type="component" value="Unassembled WGS sequence"/>
</dbReference>
<name>A0A2U3ELN4_PURLI</name>
<feature type="region of interest" description="Disordered" evidence="1">
    <location>
        <begin position="1"/>
        <end position="50"/>
    </location>
</feature>
<reference evidence="4 5" key="2">
    <citation type="journal article" date="2016" name="Front. Microbiol.">
        <title>Genome and transcriptome sequences reveal the specific parasitism of the nematophagous Purpureocillium lilacinum 36-1.</title>
        <authorList>
            <person name="Xie J."/>
            <person name="Li S."/>
            <person name="Mo C."/>
            <person name="Xiao X."/>
            <person name="Peng D."/>
            <person name="Wang G."/>
            <person name="Xiao Y."/>
        </authorList>
    </citation>
    <scope>NUCLEOTIDE SEQUENCE [LARGE SCALE GENOMIC DNA]</scope>
    <source>
        <strain evidence="4 5">36-1</strain>
    </source>
</reference>
<keyword evidence="2" id="KW-1133">Transmembrane helix</keyword>
<reference evidence="3 6" key="4">
    <citation type="journal article" date="2024" name="Microbiol. Resour. Announc.">
        <title>Genome annotations for the ascomycete fungi Trichoderma harzianum, Trichoderma aggressivum, and Purpureocillium lilacinum.</title>
        <authorList>
            <person name="Beijen E.P.W."/>
            <person name="Ohm R.A."/>
        </authorList>
    </citation>
    <scope>NUCLEOTIDE SEQUENCE [LARGE SCALE GENOMIC DNA]</scope>
    <source>
        <strain evidence="3 6">CBS 150709</strain>
    </source>
</reference>
<comment type="caution">
    <text evidence="4">The sequence shown here is derived from an EMBL/GenBank/DDBJ whole genome shotgun (WGS) entry which is preliminary data.</text>
</comment>
<organism evidence="4 5">
    <name type="scientific">Purpureocillium lilacinum</name>
    <name type="common">Paecilomyces lilacinus</name>
    <dbReference type="NCBI Taxonomy" id="33203"/>
    <lineage>
        <taxon>Eukaryota</taxon>
        <taxon>Fungi</taxon>
        <taxon>Dikarya</taxon>
        <taxon>Ascomycota</taxon>
        <taxon>Pezizomycotina</taxon>
        <taxon>Sordariomycetes</taxon>
        <taxon>Hypocreomycetidae</taxon>
        <taxon>Hypocreales</taxon>
        <taxon>Ophiocordycipitaceae</taxon>
        <taxon>Purpureocillium</taxon>
    </lineage>
</organism>
<proteinExistence type="predicted"/>
<evidence type="ECO:0000313" key="6">
    <source>
        <dbReference type="Proteomes" id="UP001287286"/>
    </source>
</evidence>